<dbReference type="Proteomes" id="UP000186917">
    <property type="component" value="Unassembled WGS sequence"/>
</dbReference>
<feature type="domain" description="FAD-binding" evidence="3">
    <location>
        <begin position="4"/>
        <end position="72"/>
    </location>
</feature>
<sequence>MIHHVHIAGAGIAGLFMALCLQQQGVAFTLYEQSPDISYNEVGLGLSSNVFPILDKLGLLASTRLLGDDILHFRFADKQLEPVKEFALHAPALSINRKQFHQLLYRHLDKSNLKLNTRFPLSHTVGSNEIIIGADGIHSAIRGRMYSGIPIRSSGQVLWRGIACMPLPEEFKQSYFDIIGGNMRFAIVHIRGNHYSWYAITEGSTDKVIVPSAAARQMLMKLFSHYHPVVNMIIHATDNIYCNYLQDIKPSDRRVPWFQDNTVLMGDAIHPATPNLANGACLAIEDAFVLSRLMQQHIGGSFDSIFSQYQQLREEKVNRIVQQSWYLGKLMHQPNRMLDKAMIMGTRLTPAFLFKKIYAPVLHTGYKSLMSAEVI</sequence>
<dbReference type="PRINTS" id="PR00420">
    <property type="entry name" value="RNGMNOXGNASE"/>
</dbReference>
<organism evidence="4 5">
    <name type="scientific">Filimonas lacunae</name>
    <dbReference type="NCBI Taxonomy" id="477680"/>
    <lineage>
        <taxon>Bacteria</taxon>
        <taxon>Pseudomonadati</taxon>
        <taxon>Bacteroidota</taxon>
        <taxon>Chitinophagia</taxon>
        <taxon>Chitinophagales</taxon>
        <taxon>Chitinophagaceae</taxon>
        <taxon>Filimonas</taxon>
    </lineage>
</organism>
<dbReference type="InterPro" id="IPR036188">
    <property type="entry name" value="FAD/NAD-bd_sf"/>
</dbReference>
<evidence type="ECO:0000313" key="4">
    <source>
        <dbReference type="EMBL" id="SIS60228.1"/>
    </source>
</evidence>
<evidence type="ECO:0000313" key="5">
    <source>
        <dbReference type="Proteomes" id="UP000186917"/>
    </source>
</evidence>
<dbReference type="InterPro" id="IPR002938">
    <property type="entry name" value="FAD-bd"/>
</dbReference>
<gene>
    <name evidence="4" type="ORF">SAMN05421788_101158</name>
</gene>
<name>A0A173MML7_9BACT</name>
<dbReference type="AlphaFoldDB" id="A0A173MML7"/>
<keyword evidence="1" id="KW-0560">Oxidoreductase</keyword>
<dbReference type="GO" id="GO:0004497">
    <property type="term" value="F:monooxygenase activity"/>
    <property type="evidence" value="ECO:0007669"/>
    <property type="project" value="UniProtKB-KW"/>
</dbReference>
<dbReference type="InterPro" id="IPR050493">
    <property type="entry name" value="FAD-dep_Monooxygenase_BioMet"/>
</dbReference>
<evidence type="ECO:0000256" key="2">
    <source>
        <dbReference type="ARBA" id="ARBA00023033"/>
    </source>
</evidence>
<keyword evidence="2" id="KW-0503">Monooxygenase</keyword>
<reference evidence="5" key="1">
    <citation type="submission" date="2017-01" db="EMBL/GenBank/DDBJ databases">
        <authorList>
            <person name="Varghese N."/>
            <person name="Submissions S."/>
        </authorList>
    </citation>
    <scope>NUCLEOTIDE SEQUENCE [LARGE SCALE GENOMIC DNA]</scope>
    <source>
        <strain evidence="5">DSM 21054</strain>
    </source>
</reference>
<dbReference type="SUPFAM" id="SSF51905">
    <property type="entry name" value="FAD/NAD(P)-binding domain"/>
    <property type="match status" value="1"/>
</dbReference>
<dbReference type="STRING" id="477680.SAMN05421788_101158"/>
<protein>
    <submittedName>
        <fullName evidence="4">2-polyprenyl-6-methoxyphenol hydroxylase</fullName>
    </submittedName>
</protein>
<dbReference type="PANTHER" id="PTHR13789">
    <property type="entry name" value="MONOOXYGENASE"/>
    <property type="match status" value="1"/>
</dbReference>
<feature type="domain" description="FAD-binding" evidence="3">
    <location>
        <begin position="255"/>
        <end position="324"/>
    </location>
</feature>
<accession>A0A173MML7</accession>
<evidence type="ECO:0000256" key="1">
    <source>
        <dbReference type="ARBA" id="ARBA00023002"/>
    </source>
</evidence>
<proteinExistence type="predicted"/>
<dbReference type="Pfam" id="PF01494">
    <property type="entry name" value="FAD_binding_3"/>
    <property type="match status" value="2"/>
</dbReference>
<keyword evidence="5" id="KW-1185">Reference proteome</keyword>
<evidence type="ECO:0000259" key="3">
    <source>
        <dbReference type="Pfam" id="PF01494"/>
    </source>
</evidence>
<dbReference type="Gene3D" id="3.50.50.60">
    <property type="entry name" value="FAD/NAD(P)-binding domain"/>
    <property type="match status" value="1"/>
</dbReference>
<dbReference type="EMBL" id="FTOR01000001">
    <property type="protein sequence ID" value="SIS60228.1"/>
    <property type="molecule type" value="Genomic_DNA"/>
</dbReference>
<dbReference type="PANTHER" id="PTHR13789:SF309">
    <property type="entry name" value="PUTATIVE (AFU_ORTHOLOGUE AFUA_6G14510)-RELATED"/>
    <property type="match status" value="1"/>
</dbReference>
<dbReference type="KEGG" id="fln:FLA_4747"/>
<dbReference type="GO" id="GO:0071949">
    <property type="term" value="F:FAD binding"/>
    <property type="evidence" value="ECO:0007669"/>
    <property type="project" value="InterPro"/>
</dbReference>